<dbReference type="EMBL" id="CP126219">
    <property type="protein sequence ID" value="WIA20916.1"/>
    <property type="molecule type" value="Genomic_DNA"/>
</dbReference>
<gene>
    <name evidence="1" type="ORF">OEZ85_005258</name>
</gene>
<keyword evidence="2" id="KW-1185">Reference proteome</keyword>
<evidence type="ECO:0000313" key="1">
    <source>
        <dbReference type="EMBL" id="WIA20916.1"/>
    </source>
</evidence>
<evidence type="ECO:0000313" key="2">
    <source>
        <dbReference type="Proteomes" id="UP001244341"/>
    </source>
</evidence>
<proteinExistence type="predicted"/>
<dbReference type="Proteomes" id="UP001244341">
    <property type="component" value="Chromosome 12b"/>
</dbReference>
<organism evidence="1 2">
    <name type="scientific">Tetradesmus obliquus</name>
    <name type="common">Green alga</name>
    <name type="synonym">Acutodesmus obliquus</name>
    <dbReference type="NCBI Taxonomy" id="3088"/>
    <lineage>
        <taxon>Eukaryota</taxon>
        <taxon>Viridiplantae</taxon>
        <taxon>Chlorophyta</taxon>
        <taxon>core chlorophytes</taxon>
        <taxon>Chlorophyceae</taxon>
        <taxon>CS clade</taxon>
        <taxon>Sphaeropleales</taxon>
        <taxon>Scenedesmaceae</taxon>
        <taxon>Tetradesmus</taxon>
    </lineage>
</organism>
<name>A0ABY8UKL8_TETOB</name>
<accession>A0ABY8UKL8</accession>
<protein>
    <submittedName>
        <fullName evidence="1">Uncharacterized protein</fullName>
    </submittedName>
</protein>
<sequence length="344" mass="37592">MNKRSRSTAFYSKPKLRLKLACTTTAPTEPAAAPLDADKQVVCLFSSVAAELPETDEWDLSGLLLYGQPVSRDIVVAWLNAAYQAAYEEDYEAQQPDQDPACSVEGLYMLLSFADAVDSTRPLFKACCSRLQRLQLHAQLGQQQVALDTNGVSYFFNVTQQLRRQPSLIEYGLPIPAAPDAATTAQQQAFGQQVAAQIEQLLWLAHSLQLQPLVQHMHSCIRAMSFFSNSVLRELYDEVFTPRVLEAAGVASLPGGKKMLIDSVLGTQGLTLADSLDTGPASLRPISLTQEQQQPLKFDAVVKCSMLGEPCATVAVELDLFGTSTIKLGVNTFPVHLRIGPYTQ</sequence>
<reference evidence="1 2" key="1">
    <citation type="submission" date="2023-05" db="EMBL/GenBank/DDBJ databases">
        <title>A 100% complete, gapless, phased diploid assembly of the Scenedesmus obliquus UTEX 3031 genome.</title>
        <authorList>
            <person name="Biondi T.C."/>
            <person name="Hanschen E.R."/>
            <person name="Kwon T."/>
            <person name="Eng W."/>
            <person name="Kruse C.P.S."/>
            <person name="Koehler S.I."/>
            <person name="Kunde Y."/>
            <person name="Gleasner C.D."/>
            <person name="You Mak K.T."/>
            <person name="Polle J."/>
            <person name="Hovde B.T."/>
            <person name="Starkenburg S.R."/>
        </authorList>
    </citation>
    <scope>NUCLEOTIDE SEQUENCE [LARGE SCALE GENOMIC DNA]</scope>
    <source>
        <strain evidence="1 2">DOE0152z</strain>
    </source>
</reference>